<dbReference type="RefSeq" id="WP_072723659.1">
    <property type="nucleotide sequence ID" value="NZ_FQXH01000007.1"/>
</dbReference>
<keyword evidence="1" id="KW-0472">Membrane</keyword>
<keyword evidence="3" id="KW-1185">Reference proteome</keyword>
<dbReference type="PANTHER" id="PTHR35531">
    <property type="entry name" value="INNER MEMBRANE PROTEIN YBCI-RELATED"/>
    <property type="match status" value="1"/>
</dbReference>
<feature type="transmembrane region" description="Helical" evidence="1">
    <location>
        <begin position="62"/>
        <end position="80"/>
    </location>
</feature>
<name>A0A1M5PYC9_9FIRM</name>
<gene>
    <name evidence="2" type="ORF">SAMN02744040_00683</name>
</gene>
<feature type="transmembrane region" description="Helical" evidence="1">
    <location>
        <begin position="215"/>
        <end position="242"/>
    </location>
</feature>
<evidence type="ECO:0000256" key="1">
    <source>
        <dbReference type="SAM" id="Phobius"/>
    </source>
</evidence>
<dbReference type="EMBL" id="FQXH01000007">
    <property type="protein sequence ID" value="SHH06818.1"/>
    <property type="molecule type" value="Genomic_DNA"/>
</dbReference>
<dbReference type="AlphaFoldDB" id="A0A1M5PYC9"/>
<sequence>MKGVTHFAIGILTAIETSLLIDKPLTPSGFIFASVCSLLPDIDEPHSIISNALIKSSFSKTIYRYTLYIINMITLFILIYINKNLILNFIISFSIIILIENKLKHIILRKCLFSLLSIILCLSLYYIKAPFPFISLSIFFGIAPWLKHRGFTHSILGAMFMYYLLKEIEKLLGLEYIALYGSIGYLSHLFLGDIFTKMGIPIFYPISNKKISLGFIKVGSFIGNIFEAIYIFIYFLIIIYTLKYKI</sequence>
<evidence type="ECO:0000313" key="3">
    <source>
        <dbReference type="Proteomes" id="UP000242520"/>
    </source>
</evidence>
<proteinExistence type="predicted"/>
<keyword evidence="1" id="KW-0812">Transmembrane</keyword>
<organism evidence="2 3">
    <name type="scientific">Tepidibacter thalassicus DSM 15285</name>
    <dbReference type="NCBI Taxonomy" id="1123350"/>
    <lineage>
        <taxon>Bacteria</taxon>
        <taxon>Bacillati</taxon>
        <taxon>Bacillota</taxon>
        <taxon>Clostridia</taxon>
        <taxon>Peptostreptococcales</taxon>
        <taxon>Peptostreptococcaceae</taxon>
        <taxon>Tepidibacter</taxon>
    </lineage>
</organism>
<dbReference type="Pfam" id="PF04307">
    <property type="entry name" value="YdjM"/>
    <property type="match status" value="1"/>
</dbReference>
<feature type="transmembrane region" description="Helical" evidence="1">
    <location>
        <begin position="177"/>
        <end position="195"/>
    </location>
</feature>
<reference evidence="3" key="1">
    <citation type="submission" date="2016-11" db="EMBL/GenBank/DDBJ databases">
        <authorList>
            <person name="Varghese N."/>
            <person name="Submissions S."/>
        </authorList>
    </citation>
    <scope>NUCLEOTIDE SEQUENCE [LARGE SCALE GENOMIC DNA]</scope>
    <source>
        <strain evidence="3">DSM 15285</strain>
    </source>
</reference>
<dbReference type="Proteomes" id="UP000242520">
    <property type="component" value="Unassembled WGS sequence"/>
</dbReference>
<feature type="transmembrane region" description="Helical" evidence="1">
    <location>
        <begin position="115"/>
        <end position="142"/>
    </location>
</feature>
<evidence type="ECO:0000313" key="2">
    <source>
        <dbReference type="EMBL" id="SHH06818.1"/>
    </source>
</evidence>
<dbReference type="PANTHER" id="PTHR35531:SF1">
    <property type="entry name" value="INNER MEMBRANE PROTEIN YBCI-RELATED"/>
    <property type="match status" value="1"/>
</dbReference>
<dbReference type="InterPro" id="IPR007404">
    <property type="entry name" value="YdjM-like"/>
</dbReference>
<protein>
    <submittedName>
        <fullName evidence="2">Inner membrane protein</fullName>
    </submittedName>
</protein>
<dbReference type="STRING" id="1123350.SAMN02744040_00683"/>
<accession>A0A1M5PYC9</accession>
<dbReference type="OrthoDB" id="5459053at2"/>
<feature type="transmembrane region" description="Helical" evidence="1">
    <location>
        <begin position="86"/>
        <end position="103"/>
    </location>
</feature>
<feature type="transmembrane region" description="Helical" evidence="1">
    <location>
        <begin position="148"/>
        <end position="165"/>
    </location>
</feature>
<keyword evidence="1" id="KW-1133">Transmembrane helix</keyword>